<comment type="caution">
    <text evidence="1">The sequence shown here is derived from an EMBL/GenBank/DDBJ whole genome shotgun (WGS) entry which is preliminary data.</text>
</comment>
<dbReference type="AlphaFoldDB" id="A0A8T0CEQ1"/>
<dbReference type="Proteomes" id="UP000016480">
    <property type="component" value="Unassembled WGS sequence"/>
</dbReference>
<proteinExistence type="predicted"/>
<organism evidence="1 2">
    <name type="scientific">Pseudoalteromonas rubra</name>
    <dbReference type="NCBI Taxonomy" id="43658"/>
    <lineage>
        <taxon>Bacteria</taxon>
        <taxon>Pseudomonadati</taxon>
        <taxon>Pseudomonadota</taxon>
        <taxon>Gammaproteobacteria</taxon>
        <taxon>Alteromonadales</taxon>
        <taxon>Pseudoalteromonadaceae</taxon>
        <taxon>Pseudoalteromonas</taxon>
    </lineage>
</organism>
<evidence type="ECO:0000313" key="2">
    <source>
        <dbReference type="Proteomes" id="UP000016480"/>
    </source>
</evidence>
<sequence length="45" mass="5083">MVKKHGPGRVFYCSDPSNGGPCKCIWCNSEVKMRSLMFKKYQIGA</sequence>
<reference evidence="1 2" key="1">
    <citation type="journal article" date="2012" name="J. Bacteriol.">
        <title>Genome sequence of the cycloprodigiosin-producing bacterial strain Pseudoalteromonas rubra ATCC 29570(T).</title>
        <authorList>
            <person name="Xie B.B."/>
            <person name="Shu Y.L."/>
            <person name="Qin Q.L."/>
            <person name="Rong J.C."/>
            <person name="Zhang X.Y."/>
            <person name="Chen X.L."/>
            <person name="Zhou B.C."/>
            <person name="Zhang Y.Z."/>
        </authorList>
    </citation>
    <scope>NUCLEOTIDE SEQUENCE [LARGE SCALE GENOMIC DNA]</scope>
    <source>
        <strain evidence="1 2">DSM 6842</strain>
    </source>
</reference>
<evidence type="ECO:0000313" key="1">
    <source>
        <dbReference type="EMBL" id="KAF7788425.1"/>
    </source>
</evidence>
<name>A0A8T0CEQ1_9GAMM</name>
<protein>
    <submittedName>
        <fullName evidence="1">Uncharacterized protein</fullName>
    </submittedName>
</protein>
<dbReference type="EMBL" id="AHCD03000026">
    <property type="protein sequence ID" value="KAF7788425.1"/>
    <property type="molecule type" value="Genomic_DNA"/>
</dbReference>
<accession>A0A8T0CEQ1</accession>
<gene>
    <name evidence="1" type="ORF">PRUB_a3083</name>
</gene>